<dbReference type="GeneID" id="18874838"/>
<evidence type="ECO:0000313" key="3">
    <source>
        <dbReference type="Proteomes" id="UP000000709"/>
    </source>
</evidence>
<dbReference type="AlphaFoldDB" id="G3AVV6"/>
<dbReference type="InParanoid" id="G3AVV6"/>
<sequence>MCSQSILDENQEGLGPELQKLVIEDKDENADFEVQENLNENIHTASGIENEKSFQESFSNCTDIGDVTDQESTRDTSEIANVSQSSSDANYVQENVPDSSVRKDTTTYAKEIPGIPVTFQVKISDQKSASF</sequence>
<accession>G3AVV6</accession>
<reference evidence="2 3" key="1">
    <citation type="journal article" date="2011" name="Proc. Natl. Acad. Sci. U.S.A.">
        <title>Comparative genomics of xylose-fermenting fungi for enhanced biofuel production.</title>
        <authorList>
            <person name="Wohlbach D.J."/>
            <person name="Kuo A."/>
            <person name="Sato T.K."/>
            <person name="Potts K.M."/>
            <person name="Salamov A.A."/>
            <person name="LaButti K.M."/>
            <person name="Sun H."/>
            <person name="Clum A."/>
            <person name="Pangilinan J.L."/>
            <person name="Lindquist E.A."/>
            <person name="Lucas S."/>
            <person name="Lapidus A."/>
            <person name="Jin M."/>
            <person name="Gunawan C."/>
            <person name="Balan V."/>
            <person name="Dale B.E."/>
            <person name="Jeffries T.W."/>
            <person name="Zinkel R."/>
            <person name="Barry K.W."/>
            <person name="Grigoriev I.V."/>
            <person name="Gasch A.P."/>
        </authorList>
    </citation>
    <scope>NUCLEOTIDE SEQUENCE [LARGE SCALE GENOMIC DNA]</scope>
    <source>
        <strain evidence="3">NRRL Y-27907 / 11-Y1</strain>
    </source>
</reference>
<dbReference type="KEGG" id="spaa:SPAPADRAFT_63628"/>
<evidence type="ECO:0000256" key="1">
    <source>
        <dbReference type="SAM" id="MobiDB-lite"/>
    </source>
</evidence>
<dbReference type="Proteomes" id="UP000000709">
    <property type="component" value="Unassembled WGS sequence"/>
</dbReference>
<gene>
    <name evidence="2" type="ORF">SPAPADRAFT_63628</name>
</gene>
<organism evidence="3">
    <name type="scientific">Spathaspora passalidarum (strain NRRL Y-27907 / 11-Y1)</name>
    <dbReference type="NCBI Taxonomy" id="619300"/>
    <lineage>
        <taxon>Eukaryota</taxon>
        <taxon>Fungi</taxon>
        <taxon>Dikarya</taxon>
        <taxon>Ascomycota</taxon>
        <taxon>Saccharomycotina</taxon>
        <taxon>Pichiomycetes</taxon>
        <taxon>Debaryomycetaceae</taxon>
        <taxon>Spathaspora</taxon>
    </lineage>
</organism>
<evidence type="ECO:0000313" key="2">
    <source>
        <dbReference type="EMBL" id="EGW30001.1"/>
    </source>
</evidence>
<dbReference type="RefSeq" id="XP_007377767.1">
    <property type="nucleotide sequence ID" value="XM_007377705.1"/>
</dbReference>
<feature type="region of interest" description="Disordered" evidence="1">
    <location>
        <begin position="60"/>
        <end position="102"/>
    </location>
</feature>
<dbReference type="EMBL" id="GL996506">
    <property type="protein sequence ID" value="EGW30001.1"/>
    <property type="molecule type" value="Genomic_DNA"/>
</dbReference>
<name>G3AVV6_SPAPN</name>
<feature type="compositionally biased region" description="Polar residues" evidence="1">
    <location>
        <begin position="78"/>
        <end position="98"/>
    </location>
</feature>
<keyword evidence="3" id="KW-1185">Reference proteome</keyword>
<protein>
    <submittedName>
        <fullName evidence="2">Uncharacterized protein</fullName>
    </submittedName>
</protein>
<feature type="non-terminal residue" evidence="2">
    <location>
        <position position="131"/>
    </location>
</feature>
<dbReference type="HOGENOM" id="CLU_1932663_0_0_1"/>
<proteinExistence type="predicted"/>